<proteinExistence type="predicted"/>
<protein>
    <submittedName>
        <fullName evidence="1">Uncharacterized protein</fullName>
    </submittedName>
</protein>
<dbReference type="HOGENOM" id="CLU_2698985_0_0_9"/>
<evidence type="ECO:0000313" key="2">
    <source>
        <dbReference type="Proteomes" id="UP000013782"/>
    </source>
</evidence>
<dbReference type="Proteomes" id="UP000013782">
    <property type="component" value="Unassembled WGS sequence"/>
</dbReference>
<dbReference type="EMBL" id="AJAQ01000014">
    <property type="protein sequence ID" value="EOH94810.1"/>
    <property type="molecule type" value="Genomic_DNA"/>
</dbReference>
<keyword evidence="2" id="KW-1185">Reference proteome</keyword>
<organism evidence="1 2">
    <name type="scientific">Enterococcus pallens ATCC BAA-351</name>
    <dbReference type="NCBI Taxonomy" id="1158607"/>
    <lineage>
        <taxon>Bacteria</taxon>
        <taxon>Bacillati</taxon>
        <taxon>Bacillota</taxon>
        <taxon>Bacilli</taxon>
        <taxon>Lactobacillales</taxon>
        <taxon>Enterococcaceae</taxon>
        <taxon>Enterococcus</taxon>
    </lineage>
</organism>
<name>R2SHQ4_9ENTE</name>
<dbReference type="RefSeq" id="WP_010756736.1">
    <property type="nucleotide sequence ID" value="NZ_ASWD01000006.1"/>
</dbReference>
<evidence type="ECO:0000313" key="1">
    <source>
        <dbReference type="EMBL" id="EOH94810.1"/>
    </source>
</evidence>
<sequence length="73" mass="8456">MDVATLKDFILKTMEKLETNKLNSVSAPEFFSNFTDDDYDLFISLKGQWSKELRIITKPGCRTLNKIAIKKRV</sequence>
<comment type="caution">
    <text evidence="1">The sequence shown here is derived from an EMBL/GenBank/DDBJ whole genome shotgun (WGS) entry which is preliminary data.</text>
</comment>
<reference evidence="1 2" key="1">
    <citation type="submission" date="2013-02" db="EMBL/GenBank/DDBJ databases">
        <title>The Genome Sequence of Enterococcus pallens BAA-351.</title>
        <authorList>
            <consortium name="The Broad Institute Genome Sequencing Platform"/>
            <consortium name="The Broad Institute Genome Sequencing Center for Infectious Disease"/>
            <person name="Earl A.M."/>
            <person name="Gilmore M.S."/>
            <person name="Lebreton F."/>
            <person name="Walker B."/>
            <person name="Young S.K."/>
            <person name="Zeng Q."/>
            <person name="Gargeya S."/>
            <person name="Fitzgerald M."/>
            <person name="Haas B."/>
            <person name="Abouelleil A."/>
            <person name="Alvarado L."/>
            <person name="Arachchi H.M."/>
            <person name="Berlin A.M."/>
            <person name="Chapman S.B."/>
            <person name="Dewar J."/>
            <person name="Goldberg J."/>
            <person name="Griggs A."/>
            <person name="Gujja S."/>
            <person name="Hansen M."/>
            <person name="Howarth C."/>
            <person name="Imamovic A."/>
            <person name="Larimer J."/>
            <person name="McCowan C."/>
            <person name="Murphy C."/>
            <person name="Neiman D."/>
            <person name="Pearson M."/>
            <person name="Priest M."/>
            <person name="Roberts A."/>
            <person name="Saif S."/>
            <person name="Shea T."/>
            <person name="Sisk P."/>
            <person name="Sykes S."/>
            <person name="Wortman J."/>
            <person name="Nusbaum C."/>
            <person name="Birren B."/>
        </authorList>
    </citation>
    <scope>NUCLEOTIDE SEQUENCE [LARGE SCALE GENOMIC DNA]</scope>
    <source>
        <strain evidence="1 2">ATCC BAA-351</strain>
    </source>
</reference>
<gene>
    <name evidence="1" type="ORF">UAU_01732</name>
</gene>
<accession>R2SHQ4</accession>
<dbReference type="AlphaFoldDB" id="R2SHQ4"/>